<proteinExistence type="predicted"/>
<evidence type="ECO:0000313" key="2">
    <source>
        <dbReference type="Proteomes" id="UP000447876"/>
    </source>
</evidence>
<accession>A0A7X2Z4V3</accession>
<organism evidence="1 2">
    <name type="scientific">Paenibacillus woosongensis</name>
    <dbReference type="NCBI Taxonomy" id="307580"/>
    <lineage>
        <taxon>Bacteria</taxon>
        <taxon>Bacillati</taxon>
        <taxon>Bacillota</taxon>
        <taxon>Bacilli</taxon>
        <taxon>Bacillales</taxon>
        <taxon>Paenibacillaceae</taxon>
        <taxon>Paenibacillus</taxon>
    </lineage>
</organism>
<evidence type="ECO:0000313" key="1">
    <source>
        <dbReference type="EMBL" id="MUG47641.1"/>
    </source>
</evidence>
<dbReference type="Gene3D" id="3.40.720.10">
    <property type="entry name" value="Alkaline Phosphatase, subunit A"/>
    <property type="match status" value="1"/>
</dbReference>
<dbReference type="CDD" id="cd16018">
    <property type="entry name" value="Enpp"/>
    <property type="match status" value="1"/>
</dbReference>
<dbReference type="Pfam" id="PF01663">
    <property type="entry name" value="Phosphodiest"/>
    <property type="match status" value="1"/>
</dbReference>
<name>A0A7X2Z4V3_9BACL</name>
<protein>
    <recommendedName>
        <fullName evidence="3">Alkaline phosphatase family protein</fullName>
    </recommendedName>
</protein>
<dbReference type="InterPro" id="IPR017850">
    <property type="entry name" value="Alkaline_phosphatase_core_sf"/>
</dbReference>
<reference evidence="1 2" key="1">
    <citation type="submission" date="2019-11" db="EMBL/GenBank/DDBJ databases">
        <title>Draft genome sequences of five Paenibacillus species of dairy origin.</title>
        <authorList>
            <person name="Olajide A.M."/>
            <person name="Chen S."/>
            <person name="Lapointe G."/>
        </authorList>
    </citation>
    <scope>NUCLEOTIDE SEQUENCE [LARGE SCALE GENOMIC DNA]</scope>
    <source>
        <strain evidence="1 2">12CR55</strain>
    </source>
</reference>
<sequence>MNDTQKGIAMTKKKLFVFCLDALCSMDIELMRTMPNFKFMFEQGSWVTHMHSIYPSVTYPCHCSIVTGNYVEKHGIPHNEIVKAGDQNAPWYNMRQDVQSKTLLDYAKENGFSTCSLSWPVSGGADYDLNMPMIVPIGYNGPNPEQFFESTATAELVERYFPRYGHHLIGEDRSLDRYTMGLATEIIKDYRQPDVMLVKMCDLDTVRHRYGVMNGHVIEQLHKHDAEFGVLVEQIRKHGDFENTDFVILGDHGQTDIDHVLNFNILLKQAGFISVDENDQLIDYDAYCHSVGMSAWISLKDPSDEKMKQKVHEFLLSVKADPKYGLGHVFTKEEVREQYKLTGPFEFVIEGEAAISFGNTLSGDDAFSETRVGDYKTAKASHGGLPYKEQQTTFIACGPSVKQGVVIDQANLVDMAPTMAAMLQFKMQDVDGIILDPLLK</sequence>
<gene>
    <name evidence="1" type="ORF">GNP95_22055</name>
</gene>
<dbReference type="SUPFAM" id="SSF53649">
    <property type="entry name" value="Alkaline phosphatase-like"/>
    <property type="match status" value="1"/>
</dbReference>
<dbReference type="PANTHER" id="PTHR10151">
    <property type="entry name" value="ECTONUCLEOTIDE PYROPHOSPHATASE/PHOSPHODIESTERASE"/>
    <property type="match status" value="1"/>
</dbReference>
<dbReference type="GO" id="GO:0016787">
    <property type="term" value="F:hydrolase activity"/>
    <property type="evidence" value="ECO:0007669"/>
    <property type="project" value="UniProtKB-ARBA"/>
</dbReference>
<comment type="caution">
    <text evidence="1">The sequence shown here is derived from an EMBL/GenBank/DDBJ whole genome shotgun (WGS) entry which is preliminary data.</text>
</comment>
<dbReference type="EMBL" id="WNZW01000014">
    <property type="protein sequence ID" value="MUG47641.1"/>
    <property type="molecule type" value="Genomic_DNA"/>
</dbReference>
<dbReference type="Proteomes" id="UP000447876">
    <property type="component" value="Unassembled WGS sequence"/>
</dbReference>
<dbReference type="InterPro" id="IPR002591">
    <property type="entry name" value="Phosphodiest/P_Trfase"/>
</dbReference>
<dbReference type="PANTHER" id="PTHR10151:SF120">
    <property type="entry name" value="BIS(5'-ADENOSYL)-TRIPHOSPHATASE"/>
    <property type="match status" value="1"/>
</dbReference>
<dbReference type="AlphaFoldDB" id="A0A7X2Z4V3"/>
<evidence type="ECO:0008006" key="3">
    <source>
        <dbReference type="Google" id="ProtNLM"/>
    </source>
</evidence>